<evidence type="ECO:0000313" key="9">
    <source>
        <dbReference type="Proteomes" id="UP000095280"/>
    </source>
</evidence>
<evidence type="ECO:0000256" key="6">
    <source>
        <dbReference type="PROSITE-ProRule" id="PRU00282"/>
    </source>
</evidence>
<evidence type="ECO:0000256" key="7">
    <source>
        <dbReference type="SAM" id="MobiDB-lite"/>
    </source>
</evidence>
<dbReference type="PROSITE" id="PS50920">
    <property type="entry name" value="SOLCAR"/>
    <property type="match status" value="4"/>
</dbReference>
<comment type="subcellular location">
    <subcellularLocation>
        <location evidence="1">Membrane</location>
        <topology evidence="1">Multi-pass membrane protein</topology>
    </subcellularLocation>
</comment>
<feature type="transmembrane region" description="Helical" evidence="8">
    <location>
        <begin position="291"/>
        <end position="314"/>
    </location>
</feature>
<dbReference type="PANTHER" id="PTHR24089">
    <property type="entry name" value="SOLUTE CARRIER FAMILY 25"/>
    <property type="match status" value="1"/>
</dbReference>
<feature type="compositionally biased region" description="Low complexity" evidence="7">
    <location>
        <begin position="404"/>
        <end position="451"/>
    </location>
</feature>
<organism evidence="9 10">
    <name type="scientific">Macrostomum lignano</name>
    <dbReference type="NCBI Taxonomy" id="282301"/>
    <lineage>
        <taxon>Eukaryota</taxon>
        <taxon>Metazoa</taxon>
        <taxon>Spiralia</taxon>
        <taxon>Lophotrochozoa</taxon>
        <taxon>Platyhelminthes</taxon>
        <taxon>Rhabditophora</taxon>
        <taxon>Macrostomorpha</taxon>
        <taxon>Macrostomida</taxon>
        <taxon>Macrostomidae</taxon>
        <taxon>Macrostomum</taxon>
    </lineage>
</organism>
<feature type="region of interest" description="Disordered" evidence="7">
    <location>
        <begin position="890"/>
        <end position="1006"/>
    </location>
</feature>
<dbReference type="Proteomes" id="UP000095280">
    <property type="component" value="Unplaced"/>
</dbReference>
<evidence type="ECO:0000256" key="4">
    <source>
        <dbReference type="ARBA" id="ARBA00022737"/>
    </source>
</evidence>
<evidence type="ECO:0000256" key="3">
    <source>
        <dbReference type="ARBA" id="ARBA00022692"/>
    </source>
</evidence>
<feature type="compositionally biased region" description="Low complexity" evidence="7">
    <location>
        <begin position="461"/>
        <end position="576"/>
    </location>
</feature>
<dbReference type="Pfam" id="PF00153">
    <property type="entry name" value="Mito_carr"/>
    <property type="match status" value="5"/>
</dbReference>
<reference evidence="10" key="1">
    <citation type="submission" date="2016-11" db="UniProtKB">
        <authorList>
            <consortium name="WormBaseParasite"/>
        </authorList>
    </citation>
    <scope>IDENTIFICATION</scope>
</reference>
<keyword evidence="4" id="KW-0677">Repeat</keyword>
<feature type="compositionally biased region" description="Low complexity" evidence="7">
    <location>
        <begin position="893"/>
        <end position="998"/>
    </location>
</feature>
<comment type="similarity">
    <text evidence="2">Belongs to the mitochondrial carrier (TC 2.A.29) family.</text>
</comment>
<evidence type="ECO:0000256" key="1">
    <source>
        <dbReference type="ARBA" id="ARBA00004141"/>
    </source>
</evidence>
<evidence type="ECO:0000256" key="5">
    <source>
        <dbReference type="ARBA" id="ARBA00023136"/>
    </source>
</evidence>
<dbReference type="SUPFAM" id="SSF103506">
    <property type="entry name" value="Mitochondrial carrier"/>
    <property type="match status" value="2"/>
</dbReference>
<proteinExistence type="inferred from homology"/>
<keyword evidence="9" id="KW-1185">Reference proteome</keyword>
<dbReference type="AlphaFoldDB" id="A0A1I8FSQ7"/>
<feature type="transmembrane region" description="Helical" evidence="8">
    <location>
        <begin position="326"/>
        <end position="349"/>
    </location>
</feature>
<evidence type="ECO:0000313" key="10">
    <source>
        <dbReference type="WBParaSite" id="maker-unitig_46622-snap-gene-0.2-mRNA-1"/>
    </source>
</evidence>
<evidence type="ECO:0000256" key="2">
    <source>
        <dbReference type="ARBA" id="ARBA00006375"/>
    </source>
</evidence>
<feature type="repeat" description="Solcar" evidence="6">
    <location>
        <begin position="1005"/>
        <end position="1094"/>
    </location>
</feature>
<feature type="repeat" description="Solcar" evidence="6">
    <location>
        <begin position="778"/>
        <end position="876"/>
    </location>
</feature>
<feature type="repeat" description="Solcar" evidence="6">
    <location>
        <begin position="583"/>
        <end position="676"/>
    </location>
</feature>
<feature type="repeat" description="Solcar" evidence="6">
    <location>
        <begin position="685"/>
        <end position="772"/>
    </location>
</feature>
<dbReference type="GO" id="GO:0016020">
    <property type="term" value="C:membrane"/>
    <property type="evidence" value="ECO:0007669"/>
    <property type="project" value="UniProtKB-SubCell"/>
</dbReference>
<sequence>ISSVGARHENRDRLNLKKADWTGFRRDLLKLLTEANLPDSSEDLPGIEHRNIPFKKEVKYLGVTLTHDLRWTKHLDNVIGRAKRCFAQLRRAIGPTWGLSPRTVRWIYTAASSGPVSHTRVSSGLACWSRRPPVSGCTSFRAAFAVPSQTAIPGRDNIPLDVGVNRRSQGIHCFTDGSLFNGRAGAADGRADHRGQYPRPRAFVRDSGRMRVADASTADLPTTGGDWAHPKANPCALLPWGCDRASAAYSRRLRPHGRFPLKKYEARTTTTVSEGPGIGFDRSYLTSVLGILNAIIVLAAFCMGVSCSVPTLFWSFTSAAAYSSFVAWQILVFALIVIGGHFGVGFLLFQKWRASGHYFHKGECGHTFLAAPLPPPPRPSLGNPAVINLYSGKEFAIRIRSEANQQPANQQQANQQPVNQQPANQQPANQQPPTSSQPISSQPTSSQPISSHPAASNSSHQPAATQPAATNQQQQSAATQQQANKSATSSQPNQQPAISSQPTSSQPISSHPTSSQPTSSQPNQQPPTSSTQQQQPISSHPTSSRPTNSQPTSSQPTSSPPISSQPTSSQPISSQPMGGGRRAPDAVSAYAGFLSGATVRALLQPLDVIKIRWQLQLESISRRGDGGTYQSLPQTVGRILREEGARALWKGHVPCQVVSVLFNSVQFYTFERSGPPVRELLGGGSDFGADFVCGGISGVAAALSCHPFDTLRTRLIGQSEKNRVYSGLVHAVTHMWRSEGPRVFFQGLNSNLCMTMPQAASRFAFYKLLFGPLADRSSASAAAAGSGFLSGVLSKALVYPFDVMKKRQQVRGFEAARRAFGRVQDSGSSRTIAACASFIWRNEGLRGFYKGLGPSMLKAGLFTSTTFYFFELYRSLILSALEVRAGPANQQRSTSNVQTSTAASQSASQQSANQQPATSSQPTSNQPISSQPISSQSGQPTSSQQPAATQQHPTSSQPISSHPTSSRPTNSQPTSSQPTSSPPISSQPTSSQPTSSQPMGGGRRAPDAVSAYAGFLSGATVRALLQPLDVIKISWSPSADGGDGGTYQSLPQTVGRILREEGARALWKGHVPCQVVSVLFNSVQFYTFERSGPPVRELLGGGSDFGADFVCGGISGVAAALSCHPFDTLRTRLIGQSEKNARVLWSGARCDPHVAVGGSACVLPGYNCIFKSQMPGLNSNLCMTMPQAASRFAFYKLLFAPGRPFFGVSRGRRLRL</sequence>
<evidence type="ECO:0000256" key="8">
    <source>
        <dbReference type="SAM" id="Phobius"/>
    </source>
</evidence>
<feature type="region of interest" description="Disordered" evidence="7">
    <location>
        <begin position="404"/>
        <end position="583"/>
    </location>
</feature>
<keyword evidence="8" id="KW-1133">Transmembrane helix</keyword>
<protein>
    <submittedName>
        <fullName evidence="10">MARVEL domain-containing protein</fullName>
    </submittedName>
</protein>
<keyword evidence="3 6" id="KW-0812">Transmembrane</keyword>
<dbReference type="WBParaSite" id="maker-unitig_46622-snap-gene-0.2-mRNA-1">
    <property type="protein sequence ID" value="maker-unitig_46622-snap-gene-0.2-mRNA-1"/>
    <property type="gene ID" value="maker-unitig_46622-snap-gene-0.2"/>
</dbReference>
<dbReference type="InterPro" id="IPR018108">
    <property type="entry name" value="MCP_transmembrane"/>
</dbReference>
<keyword evidence="5 6" id="KW-0472">Membrane</keyword>
<dbReference type="Gene3D" id="1.50.40.10">
    <property type="entry name" value="Mitochondrial carrier domain"/>
    <property type="match status" value="2"/>
</dbReference>
<name>A0A1I8FSQ7_9PLAT</name>
<accession>A0A1I8FSQ7</accession>
<dbReference type="InterPro" id="IPR023395">
    <property type="entry name" value="MCP_dom_sf"/>
</dbReference>